<organism evidence="2 3">
    <name type="scientific">Myceligenerans salitolerans</name>
    <dbReference type="NCBI Taxonomy" id="1230528"/>
    <lineage>
        <taxon>Bacteria</taxon>
        <taxon>Bacillati</taxon>
        <taxon>Actinomycetota</taxon>
        <taxon>Actinomycetes</taxon>
        <taxon>Micrococcales</taxon>
        <taxon>Promicromonosporaceae</taxon>
        <taxon>Myceligenerans</taxon>
    </lineage>
</organism>
<evidence type="ECO:0000313" key="2">
    <source>
        <dbReference type="EMBL" id="MBO0608116.1"/>
    </source>
</evidence>
<dbReference type="EMBL" id="JAFMPK010000020">
    <property type="protein sequence ID" value="MBO0608116.1"/>
    <property type="molecule type" value="Genomic_DNA"/>
</dbReference>
<protein>
    <submittedName>
        <fullName evidence="2">Peptidoglycan-binding protein</fullName>
    </submittedName>
</protein>
<dbReference type="Proteomes" id="UP000664617">
    <property type="component" value="Unassembled WGS sequence"/>
</dbReference>
<dbReference type="InterPro" id="IPR002477">
    <property type="entry name" value="Peptidoglycan-bd-like"/>
</dbReference>
<keyword evidence="3" id="KW-1185">Reference proteome</keyword>
<reference evidence="3" key="1">
    <citation type="submission" date="2023-07" db="EMBL/GenBank/DDBJ databases">
        <title>Myceligenerans salitolerans sp. nov., a halotolerant actinomycete isolated from a salt lake in Xinjiang, China.</title>
        <authorList>
            <person name="Guan T."/>
        </authorList>
    </citation>
    <scope>NUCLEOTIDE SEQUENCE [LARGE SCALE GENOMIC DNA]</scope>
    <source>
        <strain evidence="3">XHU 5031</strain>
    </source>
</reference>
<sequence length="161" mass="17551">TESDEGAYSTSFWDGAGALTDDFGDHDDELGGDLCNGCANSWNTGTVRAWQAILFAERLLPKSGIDGQFGPNTHDATVQYQKNHGLGVDGRVGPETWGYADDRLRWLSYERKVVYSGVEGTVTFERGNSDHGNPGGSGAYRLIQSCTWGDCKTFGSTRIYH</sequence>
<evidence type="ECO:0000259" key="1">
    <source>
        <dbReference type="Pfam" id="PF01471"/>
    </source>
</evidence>
<dbReference type="RefSeq" id="WP_207274093.1">
    <property type="nucleotide sequence ID" value="NZ_JAFMPK010000020.1"/>
</dbReference>
<dbReference type="InterPro" id="IPR036365">
    <property type="entry name" value="PGBD-like_sf"/>
</dbReference>
<dbReference type="Gene3D" id="1.10.101.10">
    <property type="entry name" value="PGBD-like superfamily/PGBD"/>
    <property type="match status" value="1"/>
</dbReference>
<dbReference type="Pfam" id="PF01471">
    <property type="entry name" value="PG_binding_1"/>
    <property type="match status" value="1"/>
</dbReference>
<evidence type="ECO:0000313" key="3">
    <source>
        <dbReference type="Proteomes" id="UP000664617"/>
    </source>
</evidence>
<dbReference type="InterPro" id="IPR036366">
    <property type="entry name" value="PGBDSf"/>
</dbReference>
<proteinExistence type="predicted"/>
<feature type="non-terminal residue" evidence="2">
    <location>
        <position position="1"/>
    </location>
</feature>
<dbReference type="SUPFAM" id="SSF47090">
    <property type="entry name" value="PGBD-like"/>
    <property type="match status" value="1"/>
</dbReference>
<comment type="caution">
    <text evidence="2">The sequence shown here is derived from an EMBL/GenBank/DDBJ whole genome shotgun (WGS) entry which is preliminary data.</text>
</comment>
<feature type="domain" description="Peptidoglycan binding-like" evidence="1">
    <location>
        <begin position="62"/>
        <end position="97"/>
    </location>
</feature>
<accession>A0ABS3I660</accession>
<gene>
    <name evidence="2" type="ORF">J0911_03635</name>
</gene>
<name>A0ABS3I660_9MICO</name>